<proteinExistence type="inferred from homology"/>
<evidence type="ECO:0000256" key="9">
    <source>
        <dbReference type="PIRSR" id="PIRSR601461-2"/>
    </source>
</evidence>
<dbReference type="InterPro" id="IPR001461">
    <property type="entry name" value="Aspartic_peptidase_A1"/>
</dbReference>
<keyword evidence="12" id="KW-1185">Reference proteome</keyword>
<evidence type="ECO:0000256" key="8">
    <source>
        <dbReference type="ARBA" id="ARBA00023180"/>
    </source>
</evidence>
<evidence type="ECO:0000313" key="12">
    <source>
        <dbReference type="Proteomes" id="UP001206925"/>
    </source>
</evidence>
<feature type="disulfide bond" evidence="9">
    <location>
        <begin position="114"/>
        <end position="120"/>
    </location>
</feature>
<dbReference type="Pfam" id="PF00026">
    <property type="entry name" value="Asp"/>
    <property type="match status" value="1"/>
</dbReference>
<evidence type="ECO:0000256" key="5">
    <source>
        <dbReference type="ARBA" id="ARBA00022801"/>
    </source>
</evidence>
<evidence type="ECO:0000256" key="2">
    <source>
        <dbReference type="ARBA" id="ARBA00022670"/>
    </source>
</evidence>
<dbReference type="PRINTS" id="PR00792">
    <property type="entry name" value="PEPSIN"/>
</dbReference>
<evidence type="ECO:0000256" key="7">
    <source>
        <dbReference type="ARBA" id="ARBA00023157"/>
    </source>
</evidence>
<evidence type="ECO:0000256" key="1">
    <source>
        <dbReference type="ARBA" id="ARBA00007447"/>
    </source>
</evidence>
<dbReference type="FunFam" id="2.40.70.10:FF:000009">
    <property type="entry name" value="Aspartic proteinase A1"/>
    <property type="match status" value="1"/>
</dbReference>
<dbReference type="SUPFAM" id="SSF50630">
    <property type="entry name" value="Acid proteases"/>
    <property type="match status" value="1"/>
</dbReference>
<dbReference type="Proteomes" id="UP001206925">
    <property type="component" value="Unassembled WGS sequence"/>
</dbReference>
<dbReference type="EMBL" id="JAMZMK010011510">
    <property type="protein sequence ID" value="KAI7726853.1"/>
    <property type="molecule type" value="Genomic_DNA"/>
</dbReference>
<accession>A0AAD5G413</accession>
<comment type="similarity">
    <text evidence="1">Belongs to the peptidase A1 family.</text>
</comment>
<reference evidence="11" key="1">
    <citation type="submission" date="2022-06" db="EMBL/GenBank/DDBJ databases">
        <title>Uncovering the hologenomic basis of an extraordinary plant invasion.</title>
        <authorList>
            <person name="Bieker V.C."/>
            <person name="Martin M.D."/>
            <person name="Gilbert T."/>
            <person name="Hodgins K."/>
            <person name="Battlay P."/>
            <person name="Petersen B."/>
            <person name="Wilson J."/>
        </authorList>
    </citation>
    <scope>NUCLEOTIDE SEQUENCE</scope>
    <source>
        <strain evidence="11">AA19_3_7</strain>
        <tissue evidence="11">Leaf</tissue>
    </source>
</reference>
<evidence type="ECO:0000256" key="6">
    <source>
        <dbReference type="ARBA" id="ARBA00023145"/>
    </source>
</evidence>
<keyword evidence="3" id="KW-0732">Signal</keyword>
<dbReference type="AlphaFoldDB" id="A0AAD5G413"/>
<keyword evidence="2" id="KW-0645">Protease</keyword>
<keyword evidence="4" id="KW-0064">Aspartyl protease</keyword>
<dbReference type="GO" id="GO:0004190">
    <property type="term" value="F:aspartic-type endopeptidase activity"/>
    <property type="evidence" value="ECO:0007669"/>
    <property type="project" value="UniProtKB-KW"/>
</dbReference>
<sequence>AKMGHYQKAIAIFIICSSFLYPPLILSDSTKGYIKIKLKKLNPNQASHVMSRFVPSHSFRTSDENNPNGTDFVLLKNYMDTQYYGEIGIGTPPQKFTVIYDTGSSNLWVPSSKCLFSMSCYVHPKYSSRMSNTYKGNGKYAEIGYGSGSISGFFSKDDVKLGDLVIKEQEFIEATTEPGLVFMSGKFDGILGLGFEEISVGNATPIWYNMVNQGLVKDPLFSIWLNRNTNEENGGEIVFGGVDPNHYTGNHTYVPITQKGYWQFDMGDVLINGKSTVRDH</sequence>
<evidence type="ECO:0000313" key="11">
    <source>
        <dbReference type="EMBL" id="KAI7726853.1"/>
    </source>
</evidence>
<keyword evidence="6" id="KW-0865">Zymogen</keyword>
<dbReference type="InterPro" id="IPR033121">
    <property type="entry name" value="PEPTIDASE_A1"/>
</dbReference>
<evidence type="ECO:0000256" key="4">
    <source>
        <dbReference type="ARBA" id="ARBA00022750"/>
    </source>
</evidence>
<dbReference type="PANTHER" id="PTHR47966:SF76">
    <property type="entry name" value="ASPARTIC PROTEINASE A1"/>
    <property type="match status" value="1"/>
</dbReference>
<comment type="caution">
    <text evidence="11">The sequence shown here is derived from an EMBL/GenBank/DDBJ whole genome shotgun (WGS) entry which is preliminary data.</text>
</comment>
<dbReference type="GO" id="GO:0006508">
    <property type="term" value="P:proteolysis"/>
    <property type="evidence" value="ECO:0007669"/>
    <property type="project" value="UniProtKB-KW"/>
</dbReference>
<organism evidence="11 12">
    <name type="scientific">Ambrosia artemisiifolia</name>
    <name type="common">Common ragweed</name>
    <dbReference type="NCBI Taxonomy" id="4212"/>
    <lineage>
        <taxon>Eukaryota</taxon>
        <taxon>Viridiplantae</taxon>
        <taxon>Streptophyta</taxon>
        <taxon>Embryophyta</taxon>
        <taxon>Tracheophyta</taxon>
        <taxon>Spermatophyta</taxon>
        <taxon>Magnoliopsida</taxon>
        <taxon>eudicotyledons</taxon>
        <taxon>Gunneridae</taxon>
        <taxon>Pentapetalae</taxon>
        <taxon>asterids</taxon>
        <taxon>campanulids</taxon>
        <taxon>Asterales</taxon>
        <taxon>Asteraceae</taxon>
        <taxon>Asteroideae</taxon>
        <taxon>Heliantheae alliance</taxon>
        <taxon>Heliantheae</taxon>
        <taxon>Ambrosia</taxon>
    </lineage>
</organism>
<keyword evidence="8" id="KW-0325">Glycoprotein</keyword>
<feature type="domain" description="Peptidase A1" evidence="10">
    <location>
        <begin position="83"/>
        <end position="280"/>
    </location>
</feature>
<protein>
    <recommendedName>
        <fullName evidence="10">Peptidase A1 domain-containing protein</fullName>
    </recommendedName>
</protein>
<name>A0AAD5G413_AMBAR</name>
<gene>
    <name evidence="11" type="ORF">M8C21_020205</name>
</gene>
<dbReference type="PROSITE" id="PS51767">
    <property type="entry name" value="PEPTIDASE_A1"/>
    <property type="match status" value="1"/>
</dbReference>
<dbReference type="InterPro" id="IPR021109">
    <property type="entry name" value="Peptidase_aspartic_dom_sf"/>
</dbReference>
<keyword evidence="5" id="KW-0378">Hydrolase</keyword>
<evidence type="ECO:0000259" key="10">
    <source>
        <dbReference type="PROSITE" id="PS51767"/>
    </source>
</evidence>
<feature type="non-terminal residue" evidence="11">
    <location>
        <position position="1"/>
    </location>
</feature>
<dbReference type="Gene3D" id="2.40.70.10">
    <property type="entry name" value="Acid Proteases"/>
    <property type="match status" value="2"/>
</dbReference>
<keyword evidence="7 9" id="KW-1015">Disulfide bond</keyword>
<dbReference type="PANTHER" id="PTHR47966">
    <property type="entry name" value="BETA-SITE APP-CLEAVING ENZYME, ISOFORM A-RELATED"/>
    <property type="match status" value="1"/>
</dbReference>
<evidence type="ECO:0000256" key="3">
    <source>
        <dbReference type="ARBA" id="ARBA00022729"/>
    </source>
</evidence>